<feature type="region of interest" description="Disordered" evidence="2">
    <location>
        <begin position="991"/>
        <end position="1019"/>
    </location>
</feature>
<accession>A0A8H2ZVY6</accession>
<dbReference type="Pfam" id="PF00564">
    <property type="entry name" value="PB1"/>
    <property type="match status" value="1"/>
</dbReference>
<feature type="compositionally biased region" description="Low complexity" evidence="2">
    <location>
        <begin position="1264"/>
        <end position="1278"/>
    </location>
</feature>
<dbReference type="Pfam" id="PF00995">
    <property type="entry name" value="Sec1"/>
    <property type="match status" value="1"/>
</dbReference>
<comment type="similarity">
    <text evidence="1">Belongs to the STXBP/unc-18/SEC1 family.</text>
</comment>
<name>A0A8H2ZVY6_9AGAM</name>
<dbReference type="InterPro" id="IPR036045">
    <property type="entry name" value="Sec1-like_sf"/>
</dbReference>
<dbReference type="EMBL" id="CAJMWS010000054">
    <property type="protein sequence ID" value="CAE6350168.1"/>
    <property type="molecule type" value="Genomic_DNA"/>
</dbReference>
<dbReference type="InterPro" id="IPR001619">
    <property type="entry name" value="Sec1-like"/>
</dbReference>
<evidence type="ECO:0000259" key="3">
    <source>
        <dbReference type="PROSITE" id="PS51745"/>
    </source>
</evidence>
<feature type="region of interest" description="Disordered" evidence="2">
    <location>
        <begin position="1170"/>
        <end position="1196"/>
    </location>
</feature>
<dbReference type="InterPro" id="IPR000270">
    <property type="entry name" value="PB1_dom"/>
</dbReference>
<reference evidence="4" key="1">
    <citation type="submission" date="2021-01" db="EMBL/GenBank/DDBJ databases">
        <authorList>
            <person name="Kaushik A."/>
        </authorList>
    </citation>
    <scope>NUCLEOTIDE SEQUENCE</scope>
    <source>
        <strain evidence="4">AG1-1C</strain>
    </source>
</reference>
<feature type="region of interest" description="Disordered" evidence="2">
    <location>
        <begin position="694"/>
        <end position="759"/>
    </location>
</feature>
<dbReference type="SUPFAM" id="SSF56815">
    <property type="entry name" value="Sec1/munc18-like (SM) proteins"/>
    <property type="match status" value="1"/>
</dbReference>
<feature type="compositionally biased region" description="Low complexity" evidence="2">
    <location>
        <begin position="1078"/>
        <end position="1106"/>
    </location>
</feature>
<comment type="caution">
    <text evidence="4">The sequence shown here is derived from an EMBL/GenBank/DDBJ whole genome shotgun (WGS) entry which is preliminary data.</text>
</comment>
<proteinExistence type="inferred from homology"/>
<dbReference type="SUPFAM" id="SSF54277">
    <property type="entry name" value="CAD &amp; PB1 domains"/>
    <property type="match status" value="1"/>
</dbReference>
<dbReference type="SMART" id="SM00666">
    <property type="entry name" value="PB1"/>
    <property type="match status" value="1"/>
</dbReference>
<sequence>MASLIEQVRKRFLEAIQSVNPPGRWKVLVVDDHSKRLLSAVLKDNDVLQENVTLIESINTHRGEQSLEAMYLLMPTTQNVNRIIDDFSQGRKRYGGAHLFFIDGLPEPLLNHLVNSPAEPHLRTLQDLYVNFAALEQRIFSIRSPSFFFSMYAPHKEVAATTFNSRQAEATHVSPQQVAVNAVREGLDNDLRFMAKSIANVCILMNENPLIRYYAPSHHPPLGPLGNPPEQQFAAAQPEGSSRWRSAMATNMRSSSTTSENDEHVSRRLAQFVQKELDEYRKANHDFPKVIPGETNRQRSVLFVTDRSMDPVAPLMHEFTYQAMATDLLPIEGGTRYRYKFENSRGIREEKVATLTETDQVWTATRHMHLLAANDKLKVDFNKFLEDNAVFRGADQSLNGVKDMLAGLPQYQETWEQFSLHLNMAGECNKLFDQNNLSAVADVEQNCATGQTAEGKVPKSVVEDLVLLLENRNLSSTDKARLIALYIMYRDGVSDEDKRRLYQHARLSNMDQDAVNALTYLGSRIVRGAADRDIKRKLKQKAATNYEYDQSRYQPVLQTVLEDHFAGKLDQSVFPYVRDAPPAAPPLGTSLGSFRSSPAPAPTTAAPTSLRSQKPSWHKAPPPGGRNNTDALKQRVFVFVAGGSTHPMNPARFISDLRAISMDGVGSAAIPDGLPKPTDRQIPYQEYYDRRYFIKDAPPPPKPQPAPAQTHSPAHGHSQVQPTRLDPARGPTHQASSSSLGSGGGEKLKKEKEKKKRVSSMRGDIPLVVKCTFDRSMRRITFQSAQTCTYELLRARIEECFSLAASSFTISYTDDDAEVTDINSDNDLTEAVAYFQVGEEIGSSGGSMYSYRSSGPKKITLRVTVTVDYDGPSLSDTASLASMEEYAGARARAQAELHGNTNGFGLPPEEDAITLNSHSAPATAAVAAPHGVPDDFSLSGTDDDGGVLETADVFQRLRLDTSSASLPSERGVQWLREQNAYTMRTVLGVEPEPSVSEVTDAELDPPRSAVDSRGGDLSLEMDERGNYYYTYTSESASVVGLEPQPLQSRASQHNLDWLASQQKPPSPPPPQHQHRPKAQSIKSSSGSSNPSQFSQPSSQESQASSSNTNITPPPLPPRRVNPADYPGIPPEVLQFVSAETPGSDTPDRVTDCSACGVVLDSFRYVCSTCGEKPSRPIQPESPNTVIDGGGKGKERAVDPFADEYAGAHTYPPGGSSRGTSYGWTHSVDYGRVNPNVTRARNSQSPHNRTSPHARSTSSPHLHHPSSPAASSPGSSSGSGLEHGYELCMGCIETAGVIHAAESASLSSLSSGSSATLLGTFIHLKWR</sequence>
<evidence type="ECO:0000256" key="1">
    <source>
        <dbReference type="ARBA" id="ARBA00009884"/>
    </source>
</evidence>
<dbReference type="Gene3D" id="1.25.40.60">
    <property type="match status" value="1"/>
</dbReference>
<feature type="compositionally biased region" description="Low complexity" evidence="2">
    <location>
        <begin position="596"/>
        <end position="609"/>
    </location>
</feature>
<feature type="region of interest" description="Disordered" evidence="2">
    <location>
        <begin position="1059"/>
        <end position="1129"/>
    </location>
</feature>
<feature type="region of interest" description="Disordered" evidence="2">
    <location>
        <begin position="1233"/>
        <end position="1278"/>
    </location>
</feature>
<dbReference type="Gene3D" id="3.40.50.2060">
    <property type="match status" value="1"/>
</dbReference>
<dbReference type="Gene3D" id="3.40.50.1910">
    <property type="match status" value="2"/>
</dbReference>
<dbReference type="InterPro" id="IPR027482">
    <property type="entry name" value="Sec1-like_dom2"/>
</dbReference>
<dbReference type="Proteomes" id="UP000663846">
    <property type="component" value="Unassembled WGS sequence"/>
</dbReference>
<dbReference type="InterPro" id="IPR053793">
    <property type="entry name" value="PB1-like"/>
</dbReference>
<dbReference type="PROSITE" id="PS51745">
    <property type="entry name" value="PB1"/>
    <property type="match status" value="1"/>
</dbReference>
<feature type="compositionally biased region" description="Polar residues" evidence="2">
    <location>
        <begin position="1234"/>
        <end position="1256"/>
    </location>
</feature>
<evidence type="ECO:0000313" key="4">
    <source>
        <dbReference type="EMBL" id="CAE6350168.1"/>
    </source>
</evidence>
<dbReference type="Gene3D" id="3.10.20.90">
    <property type="entry name" value="Phosphatidylinositol 3-kinase Catalytic Subunit, Chain A, domain 1"/>
    <property type="match status" value="1"/>
</dbReference>
<dbReference type="InterPro" id="IPR043154">
    <property type="entry name" value="Sec-1-like_dom1"/>
</dbReference>
<evidence type="ECO:0000313" key="5">
    <source>
        <dbReference type="Proteomes" id="UP000663846"/>
    </source>
</evidence>
<feature type="compositionally biased region" description="Pro residues" evidence="2">
    <location>
        <begin position="697"/>
        <end position="706"/>
    </location>
</feature>
<dbReference type="PANTHER" id="PTHR11679">
    <property type="entry name" value="VESICLE PROTEIN SORTING-ASSOCIATED"/>
    <property type="match status" value="1"/>
</dbReference>
<feature type="domain" description="PB1" evidence="3">
    <location>
        <begin position="766"/>
        <end position="864"/>
    </location>
</feature>
<gene>
    <name evidence="4" type="ORF">RDB_LOCUS10353</name>
</gene>
<protein>
    <recommendedName>
        <fullName evidence="3">PB1 domain-containing protein</fullName>
    </recommendedName>
</protein>
<dbReference type="GO" id="GO:0016192">
    <property type="term" value="P:vesicle-mediated transport"/>
    <property type="evidence" value="ECO:0007669"/>
    <property type="project" value="InterPro"/>
</dbReference>
<feature type="region of interest" description="Disordered" evidence="2">
    <location>
        <begin position="585"/>
        <end position="629"/>
    </location>
</feature>
<organism evidence="4 5">
    <name type="scientific">Rhizoctonia solani</name>
    <dbReference type="NCBI Taxonomy" id="456999"/>
    <lineage>
        <taxon>Eukaryota</taxon>
        <taxon>Fungi</taxon>
        <taxon>Dikarya</taxon>
        <taxon>Basidiomycota</taxon>
        <taxon>Agaricomycotina</taxon>
        <taxon>Agaricomycetes</taxon>
        <taxon>Cantharellales</taxon>
        <taxon>Ceratobasidiaceae</taxon>
        <taxon>Rhizoctonia</taxon>
    </lineage>
</organism>
<evidence type="ECO:0000256" key="2">
    <source>
        <dbReference type="SAM" id="MobiDB-lite"/>
    </source>
</evidence>